<evidence type="ECO:0000256" key="1">
    <source>
        <dbReference type="HAMAP-Rule" id="MF_01054"/>
    </source>
</evidence>
<dbReference type="Proteomes" id="UP000093352">
    <property type="component" value="Unassembled WGS sequence"/>
</dbReference>
<name>A0A371IJ97_9FIRM</name>
<dbReference type="SUPFAM" id="SSF55021">
    <property type="entry name" value="ACT-like"/>
    <property type="match status" value="1"/>
</dbReference>
<comment type="similarity">
    <text evidence="1">Belongs to the UPF0237 family.</text>
</comment>
<reference evidence="3" key="2">
    <citation type="submission" date="2018-07" db="EMBL/GenBank/DDBJ databases">
        <authorList>
            <person name="Quirk P.G."/>
            <person name="Krulwich T.A."/>
        </authorList>
    </citation>
    <scope>NUCLEOTIDE SEQUENCE</scope>
    <source>
        <strain evidence="3">CCRI-22567</strain>
    </source>
</reference>
<evidence type="ECO:0000313" key="3">
    <source>
        <dbReference type="EMBL" id="RDY20551.1"/>
    </source>
</evidence>
<dbReference type="PROSITE" id="PS51671">
    <property type="entry name" value="ACT"/>
    <property type="match status" value="1"/>
</dbReference>
<dbReference type="NCBIfam" id="NF001220">
    <property type="entry name" value="PRK00194.1"/>
    <property type="match status" value="1"/>
</dbReference>
<dbReference type="InterPro" id="IPR050990">
    <property type="entry name" value="UPF0237/GcvR_regulator"/>
</dbReference>
<evidence type="ECO:0000259" key="2">
    <source>
        <dbReference type="PROSITE" id="PS51671"/>
    </source>
</evidence>
<keyword evidence="5" id="KW-1185">Reference proteome</keyword>
<sequence length="90" mass="10357">MKKAFITVIGSDKVGIIYHVTKTLMENKINILEISQTILDGNFTMIMSIDVTDIEDNFEQLSSEFQQIEEKIGVKINLQHEDIFNVMHNI</sequence>
<evidence type="ECO:0000313" key="5">
    <source>
        <dbReference type="Proteomes" id="UP000093352"/>
    </source>
</evidence>
<dbReference type="OrthoDB" id="9803078at2"/>
<dbReference type="PANTHER" id="PTHR34875:SF6">
    <property type="entry name" value="UPF0237 PROTEIN MJ1558"/>
    <property type="match status" value="1"/>
</dbReference>
<dbReference type="AlphaFoldDB" id="A0A371IJ97"/>
<gene>
    <name evidence="3" type="ORF">BBG48_009425</name>
    <name evidence="4" type="ORF">FL857_04600</name>
</gene>
<accession>A0A371IJ97</accession>
<proteinExistence type="inferred from homology"/>
<dbReference type="EMBL" id="MBEW02000029">
    <property type="protein sequence ID" value="RDY20551.1"/>
    <property type="molecule type" value="Genomic_DNA"/>
</dbReference>
<dbReference type="InterPro" id="IPR045865">
    <property type="entry name" value="ACT-like_dom_sf"/>
</dbReference>
<dbReference type="PANTHER" id="PTHR34875">
    <property type="entry name" value="UPF0237 PROTEIN MJ1558"/>
    <property type="match status" value="1"/>
</dbReference>
<reference evidence="3 5" key="1">
    <citation type="journal article" date="2016" name="Genome Announc.">
        <title>Draft Genome Sequence of Criibacterium bergeronii gen. nov., sp. nov., Strain CCRI-22567T, Isolated from a Vaginal Sample from a Woman with Bacterial Vaginosis.</title>
        <authorList>
            <person name="Maheux A.F."/>
            <person name="Berube E."/>
            <person name="Boudreau D.K."/>
            <person name="Raymond F."/>
            <person name="Corbeil J."/>
            <person name="Roy P.H."/>
            <person name="Boissinot M."/>
            <person name="Omar R.F."/>
        </authorList>
    </citation>
    <scope>NUCLEOTIDE SEQUENCE [LARGE SCALE GENOMIC DNA]</scope>
    <source>
        <strain evidence="3 5">CCRI-22567</strain>
    </source>
</reference>
<protein>
    <recommendedName>
        <fullName evidence="1">UPF0237 protein BBG48_009425</fullName>
    </recommendedName>
</protein>
<dbReference type="InterPro" id="IPR022986">
    <property type="entry name" value="UPF0237_ACT"/>
</dbReference>
<dbReference type="Gene3D" id="3.30.70.260">
    <property type="match status" value="1"/>
</dbReference>
<dbReference type="EMBL" id="VJXW01000005">
    <property type="protein sequence ID" value="TRW26994.1"/>
    <property type="molecule type" value="Genomic_DNA"/>
</dbReference>
<dbReference type="Pfam" id="PF13740">
    <property type="entry name" value="ACT_6"/>
    <property type="match status" value="1"/>
</dbReference>
<dbReference type="InterPro" id="IPR002912">
    <property type="entry name" value="ACT_dom"/>
</dbReference>
<comment type="caution">
    <text evidence="3">The sequence shown here is derived from an EMBL/GenBank/DDBJ whole genome shotgun (WGS) entry which is preliminary data.</text>
</comment>
<organism evidence="3 5">
    <name type="scientific">Criibacterium bergeronii</name>
    <dbReference type="NCBI Taxonomy" id="1871336"/>
    <lineage>
        <taxon>Bacteria</taxon>
        <taxon>Bacillati</taxon>
        <taxon>Bacillota</taxon>
        <taxon>Clostridia</taxon>
        <taxon>Peptostreptococcales</taxon>
        <taxon>Filifactoraceae</taxon>
        <taxon>Criibacterium</taxon>
    </lineage>
</organism>
<reference evidence="4 6" key="3">
    <citation type="submission" date="2019-07" db="EMBL/GenBank/DDBJ databases">
        <title>Criibacterium bergeronii gen. nov., sp. nov. isolated from human clinical samples.</title>
        <authorList>
            <person name="Maheux A.F."/>
            <person name="Boudreau D.K."/>
            <person name="Berube E."/>
            <person name="Brodeur S."/>
            <person name="Bernard K.A."/>
            <person name="Abed J.Y."/>
            <person name="Ducrey E."/>
            <person name="Guay E.F."/>
            <person name="Raymond F."/>
            <person name="Corbeil J."/>
            <person name="Domingo M.-C."/>
            <person name="Roy P.H."/>
            <person name="Boissinot M."/>
            <person name="Tocheva E.I."/>
            <person name="Omar R.F."/>
        </authorList>
    </citation>
    <scope>NUCLEOTIDE SEQUENCE [LARGE SCALE GENOMIC DNA]</scope>
    <source>
        <strain evidence="4 6">CCRI-24246</strain>
    </source>
</reference>
<evidence type="ECO:0000313" key="4">
    <source>
        <dbReference type="EMBL" id="TRW26994.1"/>
    </source>
</evidence>
<dbReference type="STRING" id="1871336.BBG48_09725"/>
<dbReference type="Proteomes" id="UP000319424">
    <property type="component" value="Unassembled WGS sequence"/>
</dbReference>
<evidence type="ECO:0000313" key="6">
    <source>
        <dbReference type="Proteomes" id="UP000319424"/>
    </source>
</evidence>
<dbReference type="HAMAP" id="MF_01054">
    <property type="entry name" value="UPF0237"/>
    <property type="match status" value="1"/>
</dbReference>
<dbReference type="RefSeq" id="WP_068913169.1">
    <property type="nucleotide sequence ID" value="NZ_MBEW02000029.1"/>
</dbReference>
<feature type="domain" description="ACT" evidence="2">
    <location>
        <begin position="5"/>
        <end position="79"/>
    </location>
</feature>
<dbReference type="CDD" id="cd04872">
    <property type="entry name" value="ACT_1ZPV"/>
    <property type="match status" value="1"/>
</dbReference>